<dbReference type="Pfam" id="PF10502">
    <property type="entry name" value="Peptidase_S26"/>
    <property type="match status" value="1"/>
</dbReference>
<comment type="caution">
    <text evidence="10">The sequence shown here is derived from an EMBL/GenBank/DDBJ whole genome shotgun (WGS) entry which is preliminary data.</text>
</comment>
<dbReference type="NCBIfam" id="TIGR02227">
    <property type="entry name" value="sigpep_I_bact"/>
    <property type="match status" value="1"/>
</dbReference>
<dbReference type="GO" id="GO:0009003">
    <property type="term" value="F:signal peptidase activity"/>
    <property type="evidence" value="ECO:0007669"/>
    <property type="project" value="UniProtKB-EC"/>
</dbReference>
<accession>A0ABV7EP60</accession>
<comment type="subcellular location">
    <subcellularLocation>
        <location evidence="8">Membrane</location>
        <topology evidence="8">Multi-pass membrane protein</topology>
    </subcellularLocation>
</comment>
<dbReference type="InterPro" id="IPR019757">
    <property type="entry name" value="Pept_S26A_signal_pept_1_Lys-AS"/>
</dbReference>
<keyword evidence="7" id="KW-1133">Transmembrane helix</keyword>
<dbReference type="InterPro" id="IPR000223">
    <property type="entry name" value="Pept_S26A_signal_pept_1"/>
</dbReference>
<name>A0ABV7EP60_9GAMM</name>
<dbReference type="EMBL" id="JBHRSS010000004">
    <property type="protein sequence ID" value="MFC3104499.1"/>
    <property type="molecule type" value="Genomic_DNA"/>
</dbReference>
<evidence type="ECO:0000256" key="2">
    <source>
        <dbReference type="ARBA" id="ARBA00009370"/>
    </source>
</evidence>
<proteinExistence type="inferred from homology"/>
<dbReference type="InterPro" id="IPR019756">
    <property type="entry name" value="Pept_S26A_signal_pept_1_Ser-AS"/>
</dbReference>
<dbReference type="PANTHER" id="PTHR43390">
    <property type="entry name" value="SIGNAL PEPTIDASE I"/>
    <property type="match status" value="1"/>
</dbReference>
<keyword evidence="11" id="KW-1185">Reference proteome</keyword>
<keyword evidence="7" id="KW-0812">Transmembrane</keyword>
<feature type="domain" description="Peptidase S26" evidence="9">
    <location>
        <begin position="44"/>
        <end position="240"/>
    </location>
</feature>
<dbReference type="RefSeq" id="WP_380689692.1">
    <property type="nucleotide sequence ID" value="NZ_JBHRSS010000004.1"/>
</dbReference>
<dbReference type="PANTHER" id="PTHR43390:SF1">
    <property type="entry name" value="CHLOROPLAST PROCESSING PEPTIDASE"/>
    <property type="match status" value="1"/>
</dbReference>
<dbReference type="PRINTS" id="PR00727">
    <property type="entry name" value="LEADERPTASE"/>
</dbReference>
<dbReference type="SUPFAM" id="SSF51306">
    <property type="entry name" value="LexA/Signal peptidase"/>
    <property type="match status" value="1"/>
</dbReference>
<dbReference type="Proteomes" id="UP001595462">
    <property type="component" value="Unassembled WGS sequence"/>
</dbReference>
<dbReference type="EC" id="3.4.21.89" evidence="3 7"/>
<gene>
    <name evidence="10" type="primary">lepB</name>
    <name evidence="10" type="ORF">ACFOSU_11430</name>
</gene>
<dbReference type="Gene3D" id="2.10.109.10">
    <property type="entry name" value="Umud Fragment, subunit A"/>
    <property type="match status" value="1"/>
</dbReference>
<comment type="catalytic activity">
    <reaction evidence="1 7">
        <text>Cleavage of hydrophobic, N-terminal signal or leader sequences from secreted and periplasmic proteins.</text>
        <dbReference type="EC" id="3.4.21.89"/>
    </reaction>
</comment>
<sequence>MSNVHMDFEAWLALATIITGIVWLLDKLVFAPRRYDGDAPNWAIEFSRSFFPVLLAVLVLRAFVFEPFRIPSKSMVPTLLVGDFVLVNKFAYGLRAPVFHTKFVDLGEPERGDVVVFRYPPDPTKDYIKRIIGLPGDQITYSDEHLSINGKRVELADQGVYDDPDADVRDSMRKLIEDLPDAQPHPVLQVVGRRGPEVSVTVPDGHYFVMGDNRDNSADSRIWGFVPEKNFVGKAFMIWMSIDFDDFGVRWARIGHMLH</sequence>
<dbReference type="PROSITE" id="PS00761">
    <property type="entry name" value="SPASE_I_3"/>
    <property type="match status" value="1"/>
</dbReference>
<feature type="transmembrane region" description="Helical" evidence="7">
    <location>
        <begin position="50"/>
        <end position="68"/>
    </location>
</feature>
<evidence type="ECO:0000259" key="9">
    <source>
        <dbReference type="Pfam" id="PF10502"/>
    </source>
</evidence>
<protein>
    <recommendedName>
        <fullName evidence="4 7">Signal peptidase I</fullName>
        <ecNumber evidence="3 7">3.4.21.89</ecNumber>
    </recommendedName>
</protein>
<evidence type="ECO:0000256" key="6">
    <source>
        <dbReference type="ARBA" id="ARBA00022801"/>
    </source>
</evidence>
<dbReference type="InterPro" id="IPR019533">
    <property type="entry name" value="Peptidase_S26"/>
</dbReference>
<keyword evidence="7" id="KW-0472">Membrane</keyword>
<comment type="similarity">
    <text evidence="2 8">Belongs to the peptidase S26 family.</text>
</comment>
<evidence type="ECO:0000256" key="5">
    <source>
        <dbReference type="ARBA" id="ARBA00022670"/>
    </source>
</evidence>
<evidence type="ECO:0000313" key="10">
    <source>
        <dbReference type="EMBL" id="MFC3104499.1"/>
    </source>
</evidence>
<evidence type="ECO:0000256" key="7">
    <source>
        <dbReference type="RuleBase" id="RU003993"/>
    </source>
</evidence>
<dbReference type="InterPro" id="IPR019758">
    <property type="entry name" value="Pept_S26A_signal_pept_1_CS"/>
</dbReference>
<evidence type="ECO:0000256" key="8">
    <source>
        <dbReference type="RuleBase" id="RU362042"/>
    </source>
</evidence>
<organism evidence="10 11">
    <name type="scientific">Salinisphaera aquimarina</name>
    <dbReference type="NCBI Taxonomy" id="2094031"/>
    <lineage>
        <taxon>Bacteria</taxon>
        <taxon>Pseudomonadati</taxon>
        <taxon>Pseudomonadota</taxon>
        <taxon>Gammaproteobacteria</taxon>
        <taxon>Salinisphaerales</taxon>
        <taxon>Salinisphaeraceae</taxon>
        <taxon>Salinisphaera</taxon>
    </lineage>
</organism>
<reference evidence="11" key="1">
    <citation type="journal article" date="2019" name="Int. J. Syst. Evol. Microbiol.">
        <title>The Global Catalogue of Microorganisms (GCM) 10K type strain sequencing project: providing services to taxonomists for standard genome sequencing and annotation.</title>
        <authorList>
            <consortium name="The Broad Institute Genomics Platform"/>
            <consortium name="The Broad Institute Genome Sequencing Center for Infectious Disease"/>
            <person name="Wu L."/>
            <person name="Ma J."/>
        </authorList>
    </citation>
    <scope>NUCLEOTIDE SEQUENCE [LARGE SCALE GENOMIC DNA]</scope>
    <source>
        <strain evidence="11">KCTC 52640</strain>
    </source>
</reference>
<evidence type="ECO:0000256" key="3">
    <source>
        <dbReference type="ARBA" id="ARBA00013208"/>
    </source>
</evidence>
<dbReference type="InterPro" id="IPR036286">
    <property type="entry name" value="LexA/Signal_pep-like_sf"/>
</dbReference>
<feature type="transmembrane region" description="Helical" evidence="7">
    <location>
        <begin position="12"/>
        <end position="30"/>
    </location>
</feature>
<evidence type="ECO:0000256" key="4">
    <source>
        <dbReference type="ARBA" id="ARBA00019232"/>
    </source>
</evidence>
<evidence type="ECO:0000256" key="1">
    <source>
        <dbReference type="ARBA" id="ARBA00000677"/>
    </source>
</evidence>
<dbReference type="PROSITE" id="PS00760">
    <property type="entry name" value="SPASE_I_2"/>
    <property type="match status" value="1"/>
</dbReference>
<dbReference type="PROSITE" id="PS00501">
    <property type="entry name" value="SPASE_I_1"/>
    <property type="match status" value="1"/>
</dbReference>
<dbReference type="CDD" id="cd06530">
    <property type="entry name" value="S26_SPase_I"/>
    <property type="match status" value="1"/>
</dbReference>
<evidence type="ECO:0000313" key="11">
    <source>
        <dbReference type="Proteomes" id="UP001595462"/>
    </source>
</evidence>
<keyword evidence="6 7" id="KW-0378">Hydrolase</keyword>
<keyword evidence="5 7" id="KW-0645">Protease</keyword>